<feature type="compositionally biased region" description="Basic and acidic residues" evidence="1">
    <location>
        <begin position="81"/>
        <end position="90"/>
    </location>
</feature>
<dbReference type="RefSeq" id="WP_213243921.1">
    <property type="nucleotide sequence ID" value="NZ_CP045806.1"/>
</dbReference>
<proteinExistence type="predicted"/>
<dbReference type="Proteomes" id="UP001059836">
    <property type="component" value="Chromosome"/>
</dbReference>
<feature type="region of interest" description="Disordered" evidence="1">
    <location>
        <begin position="69"/>
        <end position="90"/>
    </location>
</feature>
<accession>A0ABX6IIR1</accession>
<evidence type="ECO:0000256" key="1">
    <source>
        <dbReference type="SAM" id="MobiDB-lite"/>
    </source>
</evidence>
<organism evidence="2 3">
    <name type="scientific">Gordonia pseudamarae</name>
    <dbReference type="NCBI Taxonomy" id="2831662"/>
    <lineage>
        <taxon>Bacteria</taxon>
        <taxon>Bacillati</taxon>
        <taxon>Actinomycetota</taxon>
        <taxon>Actinomycetes</taxon>
        <taxon>Mycobacteriales</taxon>
        <taxon>Gordoniaceae</taxon>
        <taxon>Gordonia</taxon>
    </lineage>
</organism>
<evidence type="ECO:0000313" key="3">
    <source>
        <dbReference type="Proteomes" id="UP001059836"/>
    </source>
</evidence>
<gene>
    <name evidence="2" type="ORF">GII31_13735</name>
</gene>
<feature type="region of interest" description="Disordered" evidence="1">
    <location>
        <begin position="1"/>
        <end position="21"/>
    </location>
</feature>
<reference evidence="2" key="1">
    <citation type="journal article" date="2021" name="Nat. Microbiol.">
        <title>Cocultivation of an ultrasmall environmental parasitic bacterium with lytic ability against bacteria associated with wastewater foams.</title>
        <authorList>
            <person name="Batinovic S."/>
            <person name="Rose J.J.A."/>
            <person name="Ratcliffe J."/>
            <person name="Seviour R.J."/>
            <person name="Petrovski S."/>
        </authorList>
    </citation>
    <scope>NUCLEOTIDE SEQUENCE</scope>
    <source>
        <strain evidence="2">CON9</strain>
    </source>
</reference>
<keyword evidence="3" id="KW-1185">Reference proteome</keyword>
<feature type="compositionally biased region" description="Acidic residues" evidence="1">
    <location>
        <begin position="1"/>
        <end position="16"/>
    </location>
</feature>
<protein>
    <submittedName>
        <fullName evidence="2">Uncharacterized protein</fullName>
    </submittedName>
</protein>
<evidence type="ECO:0000313" key="2">
    <source>
        <dbReference type="EMBL" id="QHN35772.1"/>
    </source>
</evidence>
<name>A0ABX6IIR1_9ACTN</name>
<dbReference type="EMBL" id="CP045809">
    <property type="protein sequence ID" value="QHN35772.1"/>
    <property type="molecule type" value="Genomic_DNA"/>
</dbReference>
<sequence length="90" mass="10183">MPGDDDERPEYAEDFPDGTGALPEAVREFLAGERAYWRQVRGDPGPEQPDHAEALREIEKRVALETGYGDWVGMDPTPRLDLSELDERPE</sequence>